<accession>D3Q0H9</accession>
<gene>
    <name evidence="1" type="ordered locus">Snas_2020</name>
</gene>
<evidence type="ECO:0000313" key="1">
    <source>
        <dbReference type="EMBL" id="ADD41715.1"/>
    </source>
</evidence>
<protein>
    <submittedName>
        <fullName evidence="1">Uncharacterized protein</fullName>
    </submittedName>
</protein>
<dbReference type="EMBL" id="CP001778">
    <property type="protein sequence ID" value="ADD41715.1"/>
    <property type="molecule type" value="Genomic_DNA"/>
</dbReference>
<dbReference type="OrthoDB" id="3295447at2"/>
<dbReference type="KEGG" id="sna:Snas_2020"/>
<dbReference type="AlphaFoldDB" id="D3Q0H9"/>
<evidence type="ECO:0000313" key="2">
    <source>
        <dbReference type="Proteomes" id="UP000000844"/>
    </source>
</evidence>
<reference evidence="1 2" key="1">
    <citation type="journal article" date="2009" name="Stand. Genomic Sci.">
        <title>Complete genome sequence of Stackebrandtia nassauensis type strain (LLR-40K-21).</title>
        <authorList>
            <person name="Munk C."/>
            <person name="Lapidus A."/>
            <person name="Copeland A."/>
            <person name="Jando M."/>
            <person name="Mayilraj S."/>
            <person name="Glavina Del Rio T."/>
            <person name="Nolan M."/>
            <person name="Chen F."/>
            <person name="Lucas S."/>
            <person name="Tice H."/>
            <person name="Cheng J.F."/>
            <person name="Han C."/>
            <person name="Detter J.C."/>
            <person name="Bruce D."/>
            <person name="Goodwin L."/>
            <person name="Chain P."/>
            <person name="Pitluck S."/>
            <person name="Goker M."/>
            <person name="Ovchinikova G."/>
            <person name="Pati A."/>
            <person name="Ivanova N."/>
            <person name="Mavromatis K."/>
            <person name="Chen A."/>
            <person name="Palaniappan K."/>
            <person name="Land M."/>
            <person name="Hauser L."/>
            <person name="Chang Y.J."/>
            <person name="Jeffries C.D."/>
            <person name="Bristow J."/>
            <person name="Eisen J.A."/>
            <person name="Markowitz V."/>
            <person name="Hugenholtz P."/>
            <person name="Kyrpides N.C."/>
            <person name="Klenk H.P."/>
        </authorList>
    </citation>
    <scope>NUCLEOTIDE SEQUENCE [LARGE SCALE GENOMIC DNA]</scope>
    <source>
        <strain evidence="2">DSM 44728 / CIP 108903 / NRRL B-16338 / NBRC 102104 / LLR-40K-21</strain>
    </source>
</reference>
<sequence>MGVVGDQLDAVEVQAISPDGEITVKLGTGDAVDVQFKSDEYFKSVPHETLSHQLGRALTLLAVGRIRKRHQILEAEGFEVYGEDDAHWDKRVRVFREKRAQVKAAGRSPKRHIAIATVGLRDFKVRFERDVTRRLSRSEFSGEFGGAVAAVISEYSAQMTQLKTAMFT</sequence>
<name>D3Q0H9_STANL</name>
<dbReference type="Proteomes" id="UP000000844">
    <property type="component" value="Chromosome"/>
</dbReference>
<proteinExistence type="predicted"/>
<dbReference type="STRING" id="446470.Snas_2020"/>
<organism evidence="1 2">
    <name type="scientific">Stackebrandtia nassauensis (strain DSM 44728 / CIP 108903 / NRRL B-16338 / NBRC 102104 / LLR-40K-21)</name>
    <dbReference type="NCBI Taxonomy" id="446470"/>
    <lineage>
        <taxon>Bacteria</taxon>
        <taxon>Bacillati</taxon>
        <taxon>Actinomycetota</taxon>
        <taxon>Actinomycetes</taxon>
        <taxon>Glycomycetales</taxon>
        <taxon>Glycomycetaceae</taxon>
        <taxon>Stackebrandtia</taxon>
    </lineage>
</organism>
<dbReference type="HOGENOM" id="CLU_121293_0_0_11"/>
<keyword evidence="2" id="KW-1185">Reference proteome</keyword>
<dbReference type="RefSeq" id="WP_013017286.1">
    <property type="nucleotide sequence ID" value="NC_013947.1"/>
</dbReference>